<dbReference type="EMBL" id="JAUOPB010000013">
    <property type="protein sequence ID" value="MDO6424161.1"/>
    <property type="molecule type" value="Genomic_DNA"/>
</dbReference>
<evidence type="ECO:0000313" key="2">
    <source>
        <dbReference type="EMBL" id="MDO6424161.1"/>
    </source>
</evidence>
<dbReference type="Proteomes" id="UP001169760">
    <property type="component" value="Unassembled WGS sequence"/>
</dbReference>
<reference evidence="2" key="1">
    <citation type="submission" date="2023-07" db="EMBL/GenBank/DDBJ databases">
        <title>Genome content predicts the carbon catabolic preferences of heterotrophic bacteria.</title>
        <authorList>
            <person name="Gralka M."/>
        </authorList>
    </citation>
    <scope>NUCLEOTIDE SEQUENCE</scope>
    <source>
        <strain evidence="2">I3M17_2</strain>
    </source>
</reference>
<sequence>MHSNTHKLLHMVYFWLKEEYTEQDKAQLIEGLQGLADIDLIKAIHIGVPASTLERDVIDSSYQVSLVLQFDNTEDQDAYQIHPTHLAFVEKCKHLWQRVKVCDSISAF</sequence>
<dbReference type="PROSITE" id="PS51502">
    <property type="entry name" value="S_R_A_B_BARREL"/>
    <property type="match status" value="1"/>
</dbReference>
<protein>
    <submittedName>
        <fullName evidence="2">Dabb family protein</fullName>
    </submittedName>
</protein>
<dbReference type="InterPro" id="IPR013097">
    <property type="entry name" value="Dabb"/>
</dbReference>
<name>A0AAW7X8W5_9GAMM</name>
<gene>
    <name evidence="2" type="ORF">Q4521_16870</name>
</gene>
<proteinExistence type="predicted"/>
<dbReference type="Pfam" id="PF07876">
    <property type="entry name" value="Dabb"/>
    <property type="match status" value="1"/>
</dbReference>
<dbReference type="AlphaFoldDB" id="A0AAW7X8W5"/>
<accession>A0AAW7X8W5</accession>
<dbReference type="RefSeq" id="WP_216062772.1">
    <property type="nucleotide sequence ID" value="NZ_JAHKPP010000005.1"/>
</dbReference>
<organism evidence="2 3">
    <name type="scientific">Saccharophagus degradans</name>
    <dbReference type="NCBI Taxonomy" id="86304"/>
    <lineage>
        <taxon>Bacteria</taxon>
        <taxon>Pseudomonadati</taxon>
        <taxon>Pseudomonadota</taxon>
        <taxon>Gammaproteobacteria</taxon>
        <taxon>Cellvibrionales</taxon>
        <taxon>Cellvibrionaceae</taxon>
        <taxon>Saccharophagus</taxon>
    </lineage>
</organism>
<dbReference type="SMART" id="SM00886">
    <property type="entry name" value="Dabb"/>
    <property type="match status" value="1"/>
</dbReference>
<feature type="domain" description="Stress-response A/B barrel" evidence="1">
    <location>
        <begin position="8"/>
        <end position="104"/>
    </location>
</feature>
<comment type="caution">
    <text evidence="2">The sequence shown here is derived from an EMBL/GenBank/DDBJ whole genome shotgun (WGS) entry which is preliminary data.</text>
</comment>
<evidence type="ECO:0000313" key="3">
    <source>
        <dbReference type="Proteomes" id="UP001169760"/>
    </source>
</evidence>
<evidence type="ECO:0000259" key="1">
    <source>
        <dbReference type="PROSITE" id="PS51502"/>
    </source>
</evidence>